<sequence length="265" mass="30738">MDFKRIEIIFLCVFVALDIFLFFSYNQSRNAVVMTNNSSPTTLAKEMSQDNIVLDQTPSDRPSQGYYLASKDSNILQNHPDLKNQAVTYDGNKRQLHSVLDVPWTVNRTAPQKTLNRLKNKDQNILYGNQYQYAPHLSDQHNLVYVQKQGSGQFYSREGQLIFQIVGRKVVGYQQTYINGVTFLREKQNTISERRAIEILYTNNEIPSGARIRWIDLAYKRLLRVRESTVYIPVWYVGFVNKNSKVPEIRRINAFNGTIIKDTSN</sequence>
<evidence type="ECO:0000256" key="1">
    <source>
        <dbReference type="SAM" id="Phobius"/>
    </source>
</evidence>
<dbReference type="RefSeq" id="WP_176942715.1">
    <property type="nucleotide sequence ID" value="NZ_JABZEC010000004.1"/>
</dbReference>
<comment type="caution">
    <text evidence="3">The sequence shown here is derived from an EMBL/GenBank/DDBJ whole genome shotgun (WGS) entry which is preliminary data.</text>
</comment>
<dbReference type="AlphaFoldDB" id="A0A850R0G2"/>
<dbReference type="EMBL" id="JABZEC010000004">
    <property type="protein sequence ID" value="NVY96549.1"/>
    <property type="molecule type" value="Genomic_DNA"/>
</dbReference>
<reference evidence="3 4" key="1">
    <citation type="submission" date="2020-06" db="EMBL/GenBank/DDBJ databases">
        <authorList>
            <person name="Kang J."/>
        </authorList>
    </citation>
    <scope>NUCLEOTIDE SEQUENCE [LARGE SCALE GENOMIC DNA]</scope>
    <source>
        <strain evidence="3 4">DCY120</strain>
    </source>
</reference>
<keyword evidence="1" id="KW-1133">Transmembrane helix</keyword>
<accession>A0A850R0G2</accession>
<name>A0A850R0G2_9LACO</name>
<evidence type="ECO:0000313" key="3">
    <source>
        <dbReference type="EMBL" id="NVY96549.1"/>
    </source>
</evidence>
<dbReference type="InterPro" id="IPR018604">
    <property type="entry name" value="YycI-like"/>
</dbReference>
<keyword evidence="1" id="KW-0472">Membrane</keyword>
<dbReference type="Pfam" id="PF09648">
    <property type="entry name" value="YycI"/>
    <property type="match status" value="1"/>
</dbReference>
<proteinExistence type="predicted"/>
<feature type="domain" description="Regulatory protein YycH-like" evidence="2">
    <location>
        <begin position="34"/>
        <end position="255"/>
    </location>
</feature>
<feature type="transmembrane region" description="Helical" evidence="1">
    <location>
        <begin position="6"/>
        <end position="25"/>
    </location>
</feature>
<dbReference type="Gene3D" id="2.40.128.690">
    <property type="entry name" value="YycH protein, domain 3-like"/>
    <property type="match status" value="1"/>
</dbReference>
<keyword evidence="4" id="KW-1185">Reference proteome</keyword>
<evidence type="ECO:0000259" key="2">
    <source>
        <dbReference type="Pfam" id="PF09648"/>
    </source>
</evidence>
<keyword evidence="1" id="KW-0812">Transmembrane</keyword>
<evidence type="ECO:0000313" key="4">
    <source>
        <dbReference type="Proteomes" id="UP000563523"/>
    </source>
</evidence>
<gene>
    <name evidence="3" type="ORF">HU830_05135</name>
</gene>
<dbReference type="Proteomes" id="UP000563523">
    <property type="component" value="Unassembled WGS sequence"/>
</dbReference>
<protein>
    <submittedName>
        <fullName evidence="3">Two-component system regulatory protein YycI</fullName>
    </submittedName>
</protein>
<dbReference type="GO" id="GO:0016020">
    <property type="term" value="C:membrane"/>
    <property type="evidence" value="ECO:0007669"/>
    <property type="project" value="InterPro"/>
</dbReference>
<organism evidence="3 4">
    <name type="scientific">Bombilactobacillus apium</name>
    <dbReference type="NCBI Taxonomy" id="2675299"/>
    <lineage>
        <taxon>Bacteria</taxon>
        <taxon>Bacillati</taxon>
        <taxon>Bacillota</taxon>
        <taxon>Bacilli</taxon>
        <taxon>Lactobacillales</taxon>
        <taxon>Lactobacillaceae</taxon>
        <taxon>Bombilactobacillus</taxon>
    </lineage>
</organism>